<name>A0A5B7FPP6_PORTR</name>
<dbReference type="Proteomes" id="UP000324222">
    <property type="component" value="Unassembled WGS sequence"/>
</dbReference>
<accession>A0A5B7FPP6</accession>
<keyword evidence="2" id="KW-1185">Reference proteome</keyword>
<gene>
    <name evidence="1" type="ORF">E2C01_043522</name>
</gene>
<organism evidence="1 2">
    <name type="scientific">Portunus trituberculatus</name>
    <name type="common">Swimming crab</name>
    <name type="synonym">Neptunus trituberculatus</name>
    <dbReference type="NCBI Taxonomy" id="210409"/>
    <lineage>
        <taxon>Eukaryota</taxon>
        <taxon>Metazoa</taxon>
        <taxon>Ecdysozoa</taxon>
        <taxon>Arthropoda</taxon>
        <taxon>Crustacea</taxon>
        <taxon>Multicrustacea</taxon>
        <taxon>Malacostraca</taxon>
        <taxon>Eumalacostraca</taxon>
        <taxon>Eucarida</taxon>
        <taxon>Decapoda</taxon>
        <taxon>Pleocyemata</taxon>
        <taxon>Brachyura</taxon>
        <taxon>Eubrachyura</taxon>
        <taxon>Portunoidea</taxon>
        <taxon>Portunidae</taxon>
        <taxon>Portuninae</taxon>
        <taxon>Portunus</taxon>
    </lineage>
</organism>
<protein>
    <submittedName>
        <fullName evidence="1">Uncharacterized protein</fullName>
    </submittedName>
</protein>
<dbReference type="EMBL" id="VSRR010009049">
    <property type="protein sequence ID" value="MPC49710.1"/>
    <property type="molecule type" value="Genomic_DNA"/>
</dbReference>
<comment type="caution">
    <text evidence="1">The sequence shown here is derived from an EMBL/GenBank/DDBJ whole genome shotgun (WGS) entry which is preliminary data.</text>
</comment>
<evidence type="ECO:0000313" key="2">
    <source>
        <dbReference type="Proteomes" id="UP000324222"/>
    </source>
</evidence>
<sequence>MSHAWTYRCIIDTYRTREIEGSQLRKKNSFSSAPLLSCAYVCLYTIPVPCSTARLCRATLTNSAVNEMYLGEAGEGQHYRL</sequence>
<proteinExistence type="predicted"/>
<dbReference type="AlphaFoldDB" id="A0A5B7FPP6"/>
<evidence type="ECO:0000313" key="1">
    <source>
        <dbReference type="EMBL" id="MPC49710.1"/>
    </source>
</evidence>
<reference evidence="1 2" key="1">
    <citation type="submission" date="2019-05" db="EMBL/GenBank/DDBJ databases">
        <title>Another draft genome of Portunus trituberculatus and its Hox gene families provides insights of decapod evolution.</title>
        <authorList>
            <person name="Jeong J.-H."/>
            <person name="Song I."/>
            <person name="Kim S."/>
            <person name="Choi T."/>
            <person name="Kim D."/>
            <person name="Ryu S."/>
            <person name="Kim W."/>
        </authorList>
    </citation>
    <scope>NUCLEOTIDE SEQUENCE [LARGE SCALE GENOMIC DNA]</scope>
    <source>
        <tissue evidence="1">Muscle</tissue>
    </source>
</reference>